<dbReference type="SMART" id="SM00530">
    <property type="entry name" value="HTH_XRE"/>
    <property type="match status" value="1"/>
</dbReference>
<dbReference type="Proteomes" id="UP000473574">
    <property type="component" value="Unassembled WGS sequence"/>
</dbReference>
<reference evidence="2 3" key="1">
    <citation type="journal article" date="2020" name="Microb. Ecol.">
        <title>Ecogenomics of the Marine Benthic Filamentous Cyanobacterium Adonisia.</title>
        <authorList>
            <person name="Walter J.M."/>
            <person name="Coutinho F.H."/>
            <person name="Leomil L."/>
            <person name="Hargreaves P.I."/>
            <person name="Campeao M.E."/>
            <person name="Vieira V.V."/>
            <person name="Silva B.S."/>
            <person name="Fistarol G.O."/>
            <person name="Salomon P.S."/>
            <person name="Sawabe T."/>
            <person name="Mino S."/>
            <person name="Hosokawa M."/>
            <person name="Miyashita H."/>
            <person name="Maruyama F."/>
            <person name="van Verk M.C."/>
            <person name="Dutilh B.E."/>
            <person name="Thompson C.C."/>
            <person name="Thompson F.L."/>
        </authorList>
    </citation>
    <scope>NUCLEOTIDE SEQUENCE [LARGE SCALE GENOMIC DNA]</scope>
    <source>
        <strain evidence="2 3">CCMR0082</strain>
    </source>
</reference>
<dbReference type="SUPFAM" id="SSF47413">
    <property type="entry name" value="lambda repressor-like DNA-binding domains"/>
    <property type="match status" value="1"/>
</dbReference>
<protein>
    <submittedName>
        <fullName evidence="2">XRE family transcriptional regulator</fullName>
    </submittedName>
</protein>
<evidence type="ECO:0000313" key="2">
    <source>
        <dbReference type="EMBL" id="NEZ67751.1"/>
    </source>
</evidence>
<feature type="domain" description="HTH cro/C1-type" evidence="1">
    <location>
        <begin position="8"/>
        <end position="66"/>
    </location>
</feature>
<dbReference type="GO" id="GO:0003677">
    <property type="term" value="F:DNA binding"/>
    <property type="evidence" value="ECO:0007669"/>
    <property type="project" value="InterPro"/>
</dbReference>
<evidence type="ECO:0000313" key="3">
    <source>
        <dbReference type="Proteomes" id="UP000473574"/>
    </source>
</evidence>
<dbReference type="AlphaFoldDB" id="A0A6M0SIF7"/>
<dbReference type="InterPro" id="IPR001387">
    <property type="entry name" value="Cro/C1-type_HTH"/>
</dbReference>
<dbReference type="Gene3D" id="1.10.260.40">
    <property type="entry name" value="lambda repressor-like DNA-binding domains"/>
    <property type="match status" value="1"/>
</dbReference>
<dbReference type="PROSITE" id="PS50943">
    <property type="entry name" value="HTH_CROC1"/>
    <property type="match status" value="1"/>
</dbReference>
<name>A0A6M0SIF7_9CYAN</name>
<dbReference type="EMBL" id="QZCE01000002">
    <property type="protein sequence ID" value="NEZ67751.1"/>
    <property type="molecule type" value="Genomic_DNA"/>
</dbReference>
<dbReference type="Pfam" id="PF01381">
    <property type="entry name" value="HTH_3"/>
    <property type="match status" value="1"/>
</dbReference>
<comment type="caution">
    <text evidence="2">The sequence shown here is derived from an EMBL/GenBank/DDBJ whole genome shotgun (WGS) entry which is preliminary data.</text>
</comment>
<proteinExistence type="predicted"/>
<accession>A0A6M0SIF7</accession>
<dbReference type="CDD" id="cd00093">
    <property type="entry name" value="HTH_XRE"/>
    <property type="match status" value="1"/>
</dbReference>
<organism evidence="2 3">
    <name type="scientific">Adonisia turfae CCMR0082</name>
    <dbReference type="NCBI Taxonomy" id="2304604"/>
    <lineage>
        <taxon>Bacteria</taxon>
        <taxon>Bacillati</taxon>
        <taxon>Cyanobacteriota</taxon>
        <taxon>Adonisia</taxon>
        <taxon>Adonisia turfae</taxon>
    </lineage>
</organism>
<sequence>MGRAGKVLKTVMENHGISQGRLAAVMGIGASNIYRWANEVRDPSSETVVSLIKALKQIQPEAADEFKALYLKDLRGL</sequence>
<gene>
    <name evidence="2" type="ORF">D0962_34180</name>
</gene>
<evidence type="ECO:0000259" key="1">
    <source>
        <dbReference type="PROSITE" id="PS50943"/>
    </source>
</evidence>
<dbReference type="InterPro" id="IPR010982">
    <property type="entry name" value="Lambda_DNA-bd_dom_sf"/>
</dbReference>